<organism evidence="3">
    <name type="scientific">marine sediment metagenome</name>
    <dbReference type="NCBI Taxonomy" id="412755"/>
    <lineage>
        <taxon>unclassified sequences</taxon>
        <taxon>metagenomes</taxon>
        <taxon>ecological metagenomes</taxon>
    </lineage>
</organism>
<feature type="non-terminal residue" evidence="3">
    <location>
        <position position="1"/>
    </location>
</feature>
<proteinExistence type="predicted"/>
<evidence type="ECO:0000313" key="3">
    <source>
        <dbReference type="EMBL" id="GAF82584.1"/>
    </source>
</evidence>
<accession>X0SNF5</accession>
<dbReference type="InterPro" id="IPR040528">
    <property type="entry name" value="Lectin-like"/>
</dbReference>
<evidence type="ECO:0000259" key="1">
    <source>
        <dbReference type="Pfam" id="PF00112"/>
    </source>
</evidence>
<feature type="domain" description="Peptidase C1A papain C-terminal" evidence="1">
    <location>
        <begin position="2"/>
        <end position="25"/>
    </location>
</feature>
<comment type="caution">
    <text evidence="3">The sequence shown here is derived from an EMBL/GenBank/DDBJ whole genome shotgun (WGS) entry which is preliminary data.</text>
</comment>
<name>X0SNF5_9ZZZZ</name>
<dbReference type="Pfam" id="PF18560">
    <property type="entry name" value="Lectin_like"/>
    <property type="match status" value="1"/>
</dbReference>
<evidence type="ECO:0000259" key="2">
    <source>
        <dbReference type="Pfam" id="PF18560"/>
    </source>
</evidence>
<dbReference type="SUPFAM" id="SSF54001">
    <property type="entry name" value="Cysteine proteinases"/>
    <property type="match status" value="1"/>
</dbReference>
<evidence type="ECO:0008006" key="4">
    <source>
        <dbReference type="Google" id="ProtNLM"/>
    </source>
</evidence>
<dbReference type="GO" id="GO:0006508">
    <property type="term" value="P:proteolysis"/>
    <property type="evidence" value="ECO:0007669"/>
    <property type="project" value="InterPro"/>
</dbReference>
<reference evidence="3" key="1">
    <citation type="journal article" date="2014" name="Front. Microbiol.">
        <title>High frequency of phylogenetically diverse reductive dehalogenase-homologous genes in deep subseafloor sedimentary metagenomes.</title>
        <authorList>
            <person name="Kawai M."/>
            <person name="Futagami T."/>
            <person name="Toyoda A."/>
            <person name="Takaki Y."/>
            <person name="Nishi S."/>
            <person name="Hori S."/>
            <person name="Arai W."/>
            <person name="Tsubouchi T."/>
            <person name="Morono Y."/>
            <person name="Uchiyama I."/>
            <person name="Ito T."/>
            <person name="Fujiyama A."/>
            <person name="Inagaki F."/>
            <person name="Takami H."/>
        </authorList>
    </citation>
    <scope>NUCLEOTIDE SEQUENCE</scope>
    <source>
        <strain evidence="3">Expedition CK06-06</strain>
    </source>
</reference>
<feature type="domain" description="Lectin-like" evidence="2">
    <location>
        <begin position="44"/>
        <end position="199"/>
    </location>
</feature>
<gene>
    <name evidence="3" type="ORF">S01H1_16527</name>
</gene>
<sequence>AWIVRNSWGTAWGENGYFYISYYDSNIGQSNASFINAEEPDSTIYQYDPLGYVGNVGYGTSTAWGANVFTATSNERLTSVAFYAATVNTSYEVYIYDTFSAGSFSDFLGSKSGTVTCPGYYVIDLDSSVGLTSGDDFAVVVKFTTPGYNWPIPMEYPISGYSDAATANPGQSYVSSDGTSWTDITSIWSNTNVCIKTIARIVLPSPNLTDLVVYPNPFESAKGHTRVTFQALTEEVIIRIFALSGELVRKAELAFQYSWDWDGKNMNGEDLARGVYIWVVTNAAGEEKAGKIAVLK</sequence>
<dbReference type="GO" id="GO:0008234">
    <property type="term" value="F:cysteine-type peptidase activity"/>
    <property type="evidence" value="ECO:0007669"/>
    <property type="project" value="InterPro"/>
</dbReference>
<dbReference type="Pfam" id="PF00112">
    <property type="entry name" value="Peptidase_C1"/>
    <property type="match status" value="1"/>
</dbReference>
<dbReference type="InterPro" id="IPR000668">
    <property type="entry name" value="Peptidase_C1A_C"/>
</dbReference>
<dbReference type="InterPro" id="IPR038765">
    <property type="entry name" value="Papain-like_cys_pep_sf"/>
</dbReference>
<dbReference type="Gene3D" id="2.40.50.170">
    <property type="entry name" value="Cysteine proteinases. Chain C"/>
    <property type="match status" value="1"/>
</dbReference>
<dbReference type="EMBL" id="BARS01008700">
    <property type="protein sequence ID" value="GAF82584.1"/>
    <property type="molecule type" value="Genomic_DNA"/>
</dbReference>
<dbReference type="Gene3D" id="2.60.40.4070">
    <property type="match status" value="1"/>
</dbReference>
<protein>
    <recommendedName>
        <fullName evidence="4">Peptidase C1A papain C-terminal domain-containing protein</fullName>
    </recommendedName>
</protein>
<dbReference type="AlphaFoldDB" id="X0SNF5"/>